<evidence type="ECO:0000256" key="1">
    <source>
        <dbReference type="SAM" id="MobiDB-lite"/>
    </source>
</evidence>
<sequence>MAAAAHSLMHPPAARKGPAPSPLAPLPSLPFPLPPLPSRHAPPPTPPPPPLLRLPGRRLRPHRLPQPKRHPRTHRRGRRHGGRAAGERVSEHALHQARLNRWPGHLIPEAARGARRRRDERGARQHMPRGSGVAPGRHPRRQEAQRGEGLHSRRHAMDTEGSEIHMGDLGGAASAKAELEV</sequence>
<accession>A0A270R4V8</accession>
<feature type="compositionally biased region" description="Pro residues" evidence="1">
    <location>
        <begin position="19"/>
        <end position="52"/>
    </location>
</feature>
<feature type="compositionally biased region" description="Basic and acidic residues" evidence="1">
    <location>
        <begin position="141"/>
        <end position="166"/>
    </location>
</feature>
<proteinExistence type="predicted"/>
<gene>
    <name evidence="2" type="ORF">PAHAL_2G051100</name>
</gene>
<dbReference type="EMBL" id="CM008047">
    <property type="protein sequence ID" value="PAN09798.1"/>
    <property type="molecule type" value="Genomic_DNA"/>
</dbReference>
<evidence type="ECO:0000313" key="2">
    <source>
        <dbReference type="EMBL" id="PAN09798.1"/>
    </source>
</evidence>
<feature type="compositionally biased region" description="Basic residues" evidence="1">
    <location>
        <begin position="55"/>
        <end position="82"/>
    </location>
</feature>
<dbReference type="AlphaFoldDB" id="A0A270R4V8"/>
<dbReference type="Proteomes" id="UP000243499">
    <property type="component" value="Chromosome 2"/>
</dbReference>
<feature type="region of interest" description="Disordered" evidence="1">
    <location>
        <begin position="1"/>
        <end position="181"/>
    </location>
</feature>
<organism evidence="2">
    <name type="scientific">Panicum hallii</name>
    <dbReference type="NCBI Taxonomy" id="206008"/>
    <lineage>
        <taxon>Eukaryota</taxon>
        <taxon>Viridiplantae</taxon>
        <taxon>Streptophyta</taxon>
        <taxon>Embryophyta</taxon>
        <taxon>Tracheophyta</taxon>
        <taxon>Spermatophyta</taxon>
        <taxon>Magnoliopsida</taxon>
        <taxon>Liliopsida</taxon>
        <taxon>Poales</taxon>
        <taxon>Poaceae</taxon>
        <taxon>PACMAD clade</taxon>
        <taxon>Panicoideae</taxon>
        <taxon>Panicodae</taxon>
        <taxon>Paniceae</taxon>
        <taxon>Panicinae</taxon>
        <taxon>Panicum</taxon>
        <taxon>Panicum sect. Panicum</taxon>
    </lineage>
</organism>
<protein>
    <submittedName>
        <fullName evidence="2">Uncharacterized protein</fullName>
    </submittedName>
</protein>
<reference evidence="2" key="1">
    <citation type="submission" date="2018-04" db="EMBL/GenBank/DDBJ databases">
        <title>WGS assembly of Panicum hallii.</title>
        <authorList>
            <person name="Lovell J."/>
            <person name="Jenkins J."/>
            <person name="Lowry D."/>
            <person name="Mamidi S."/>
            <person name="Sreedasyam A."/>
            <person name="Weng X."/>
            <person name="Barry K."/>
            <person name="Bonette J."/>
            <person name="Campitelli B."/>
            <person name="Daum C."/>
            <person name="Gordon S."/>
            <person name="Gould B."/>
            <person name="Lipzen A."/>
            <person name="Macqueen A."/>
            <person name="Palacio-Mejia J."/>
            <person name="Plott C."/>
            <person name="Shakirov E."/>
            <person name="Shu S."/>
            <person name="Yoshinaga Y."/>
            <person name="Zane M."/>
            <person name="Rokhsar D."/>
            <person name="Grimwood J."/>
            <person name="Schmutz J."/>
            <person name="Juenger T."/>
        </authorList>
    </citation>
    <scope>NUCLEOTIDE SEQUENCE [LARGE SCALE GENOMIC DNA]</scope>
    <source>
        <strain evidence="2">FIL2</strain>
    </source>
</reference>
<name>A0A270R4V8_9POAL</name>
<feature type="compositionally biased region" description="Basic and acidic residues" evidence="1">
    <location>
        <begin position="85"/>
        <end position="94"/>
    </location>
</feature>
<dbReference type="Gramene" id="PAN09798">
    <property type="protein sequence ID" value="PAN09798"/>
    <property type="gene ID" value="PAHAL_2G051100"/>
</dbReference>